<evidence type="ECO:0000313" key="1">
    <source>
        <dbReference type="EMBL" id="ACL11399.1"/>
    </source>
</evidence>
<evidence type="ECO:0000313" key="2">
    <source>
        <dbReference type="Proteomes" id="UP000006903"/>
    </source>
</evidence>
<dbReference type="Proteomes" id="UP000006903">
    <property type="component" value="Chromosome"/>
</dbReference>
<dbReference type="KEGG" id="dka:DKAM_1073"/>
<organism evidence="1 2">
    <name type="scientific">Desulfurococcus amylolyticus (strain DSM 18924 / JCM 16383 / VKM B-2413 / 1221n)</name>
    <name type="common">Desulfurococcus kamchatkensis</name>
    <dbReference type="NCBI Taxonomy" id="490899"/>
    <lineage>
        <taxon>Archaea</taxon>
        <taxon>Thermoproteota</taxon>
        <taxon>Thermoprotei</taxon>
        <taxon>Desulfurococcales</taxon>
        <taxon>Desulfurococcaceae</taxon>
        <taxon>Desulfurococcus</taxon>
    </lineage>
</organism>
<dbReference type="EMBL" id="CP001140">
    <property type="protein sequence ID" value="ACL11399.1"/>
    <property type="molecule type" value="Genomic_DNA"/>
</dbReference>
<sequence length="45" mass="5495">MYPRIFYINLVKPRPPMLHYLTIHESGWYLPLEIKSLGFSMKYSY</sequence>
<reference evidence="1 2" key="1">
    <citation type="journal article" date="2009" name="J. Bacteriol.">
        <title>Complete genome sequence of the anaerobic, protein-degrading hyperthermophilic crenarchaeon Desulfurococcus kamchatkensis.</title>
        <authorList>
            <person name="Ravin N.V."/>
            <person name="Mardanov A.V."/>
            <person name="Beletsky A.V."/>
            <person name="Kublanov I.V."/>
            <person name="Kolganova T.V."/>
            <person name="Lebedinsky A.V."/>
            <person name="Chernyh N.A."/>
            <person name="Bonch-Osmolovskaya E.A."/>
            <person name="Skryabin K.G."/>
        </authorList>
    </citation>
    <scope>NUCLEOTIDE SEQUENCE [LARGE SCALE GENOMIC DNA]</scope>
    <source>
        <strain evidence="2">DSM 18924 / JCM 16383 / VKM B-2413 / 1221n</strain>
    </source>
</reference>
<accession>B8D5L8</accession>
<proteinExistence type="predicted"/>
<dbReference type="AlphaFoldDB" id="B8D5L8"/>
<name>B8D5L8_DESA1</name>
<protein>
    <submittedName>
        <fullName evidence="1">Uncharacterized protein</fullName>
    </submittedName>
</protein>
<dbReference type="HOGENOM" id="CLU_3194350_0_0_2"/>
<gene>
    <name evidence="1" type="ordered locus">DKAM_1073</name>
</gene>